<sequence length="104" mass="11464">MAAPKKKAAAAAGRKRASRIGIPLSVEGERPGDLVTHIQKQTQKQRQLMFDQITAASRINCKGFLENRAHNRVPVPIHEKKRVFLTVVSVLTATISGCVTRHLL</sequence>
<reference evidence="1 2" key="1">
    <citation type="submission" date="2014-10" db="EMBL/GenBank/DDBJ databases">
        <title>Draft genome of the hookworm Ancylostoma caninum.</title>
        <authorList>
            <person name="Mitreva M."/>
        </authorList>
    </citation>
    <scope>NUCLEOTIDE SEQUENCE [LARGE SCALE GENOMIC DNA]</scope>
    <source>
        <strain evidence="1 2">Baltimore</strain>
    </source>
</reference>
<evidence type="ECO:0000313" key="1">
    <source>
        <dbReference type="EMBL" id="RCN48776.1"/>
    </source>
</evidence>
<dbReference type="EMBL" id="JOJR01000042">
    <property type="protein sequence ID" value="RCN48776.1"/>
    <property type="molecule type" value="Genomic_DNA"/>
</dbReference>
<name>A0A368GWP4_ANCCA</name>
<dbReference type="AlphaFoldDB" id="A0A368GWP4"/>
<proteinExistence type="predicted"/>
<protein>
    <submittedName>
        <fullName evidence="1">Uncharacterized protein</fullName>
    </submittedName>
</protein>
<gene>
    <name evidence="1" type="ORF">ANCCAN_05059</name>
</gene>
<organism evidence="1 2">
    <name type="scientific">Ancylostoma caninum</name>
    <name type="common">Dog hookworm</name>
    <dbReference type="NCBI Taxonomy" id="29170"/>
    <lineage>
        <taxon>Eukaryota</taxon>
        <taxon>Metazoa</taxon>
        <taxon>Ecdysozoa</taxon>
        <taxon>Nematoda</taxon>
        <taxon>Chromadorea</taxon>
        <taxon>Rhabditida</taxon>
        <taxon>Rhabditina</taxon>
        <taxon>Rhabditomorpha</taxon>
        <taxon>Strongyloidea</taxon>
        <taxon>Ancylostomatidae</taxon>
        <taxon>Ancylostomatinae</taxon>
        <taxon>Ancylostoma</taxon>
    </lineage>
</organism>
<dbReference type="Proteomes" id="UP000252519">
    <property type="component" value="Unassembled WGS sequence"/>
</dbReference>
<comment type="caution">
    <text evidence="1">The sequence shown here is derived from an EMBL/GenBank/DDBJ whole genome shotgun (WGS) entry which is preliminary data.</text>
</comment>
<accession>A0A368GWP4</accession>
<keyword evidence="2" id="KW-1185">Reference proteome</keyword>
<evidence type="ECO:0000313" key="2">
    <source>
        <dbReference type="Proteomes" id="UP000252519"/>
    </source>
</evidence>